<protein>
    <submittedName>
        <fullName evidence="1">Uncharacterized protein</fullName>
    </submittedName>
</protein>
<proteinExistence type="predicted"/>
<evidence type="ECO:0000313" key="1">
    <source>
        <dbReference type="EMBL" id="CAG6693543.1"/>
    </source>
</evidence>
<organism evidence="1">
    <name type="scientific">Cacopsylla melanoneura</name>
    <dbReference type="NCBI Taxonomy" id="428564"/>
    <lineage>
        <taxon>Eukaryota</taxon>
        <taxon>Metazoa</taxon>
        <taxon>Ecdysozoa</taxon>
        <taxon>Arthropoda</taxon>
        <taxon>Hexapoda</taxon>
        <taxon>Insecta</taxon>
        <taxon>Pterygota</taxon>
        <taxon>Neoptera</taxon>
        <taxon>Paraneoptera</taxon>
        <taxon>Hemiptera</taxon>
        <taxon>Sternorrhyncha</taxon>
        <taxon>Psylloidea</taxon>
        <taxon>Psyllidae</taxon>
        <taxon>Psyllinae</taxon>
        <taxon>Cacopsylla</taxon>
    </lineage>
</organism>
<reference evidence="1" key="1">
    <citation type="submission" date="2021-05" db="EMBL/GenBank/DDBJ databases">
        <authorList>
            <person name="Alioto T."/>
            <person name="Alioto T."/>
            <person name="Gomez Garrido J."/>
        </authorList>
    </citation>
    <scope>NUCLEOTIDE SEQUENCE</scope>
</reference>
<name>A0A8D8XFI8_9HEMI</name>
<sequence>MYKGPFLRCVDHWRAAGTQPPPSVFVEKNRNVKNSGVSFCFKERNFIGIGTIILKRRRRFFLSRGVNCLEKRNQCGFFEKASLMPYSCPYPLGQGFLTFSVPSTTMT</sequence>
<dbReference type="AlphaFoldDB" id="A0A8D8XFI8"/>
<accession>A0A8D8XFI8</accession>
<dbReference type="EMBL" id="HBUF01313310">
    <property type="protein sequence ID" value="CAG6693545.1"/>
    <property type="molecule type" value="Transcribed_RNA"/>
</dbReference>
<dbReference type="EMBL" id="HBUF01313308">
    <property type="protein sequence ID" value="CAG6693543.1"/>
    <property type="molecule type" value="Transcribed_RNA"/>
</dbReference>